<feature type="region of interest" description="Disordered" evidence="1">
    <location>
        <begin position="296"/>
        <end position="367"/>
    </location>
</feature>
<feature type="compositionally biased region" description="Polar residues" evidence="1">
    <location>
        <begin position="305"/>
        <end position="340"/>
    </location>
</feature>
<dbReference type="OrthoDB" id="5868776at2759"/>
<protein>
    <recommendedName>
        <fullName evidence="4">Peptidase family A16</fullName>
    </recommendedName>
</protein>
<evidence type="ECO:0000256" key="1">
    <source>
        <dbReference type="SAM" id="MobiDB-lite"/>
    </source>
</evidence>
<dbReference type="PANTHER" id="PTHR22954">
    <property type="entry name" value="RETROVIRAL PROTEASE-RELATED"/>
    <property type="match status" value="1"/>
</dbReference>
<dbReference type="PANTHER" id="PTHR22954:SF3">
    <property type="entry name" value="PROTEIN CBG08539"/>
    <property type="match status" value="1"/>
</dbReference>
<name>A0A0C2GR62_9BILA</name>
<evidence type="ECO:0000313" key="2">
    <source>
        <dbReference type="EMBL" id="KIH61599.1"/>
    </source>
</evidence>
<feature type="compositionally biased region" description="Basic and acidic residues" evidence="1">
    <location>
        <begin position="345"/>
        <end position="358"/>
    </location>
</feature>
<dbReference type="Pfam" id="PF03564">
    <property type="entry name" value="DUF1759"/>
    <property type="match status" value="1"/>
</dbReference>
<evidence type="ECO:0000313" key="3">
    <source>
        <dbReference type="Proteomes" id="UP000054047"/>
    </source>
</evidence>
<keyword evidence="3" id="KW-1185">Reference proteome</keyword>
<dbReference type="Proteomes" id="UP000054047">
    <property type="component" value="Unassembled WGS sequence"/>
</dbReference>
<dbReference type="InterPro" id="IPR005312">
    <property type="entry name" value="DUF1759"/>
</dbReference>
<sequence length="367" mass="42211">MTLVETRQPSPPSSIGSTQIHSLLPRLQLPKFSGKLQEWDAFWAIFKTSIDEQPISSMMKYNYLLQSLTGEAKQLAIRFLIEENYEIVVEALKKKFGRDTSIVEDLLAQLESCKAEGTTTKQQINLLDQLAAILMQLEMKGQDLNHRMILNTVLRKFQPDIQMKALEKRESLKDISEWEWSTLQKHLTQILELKEKIERTQNTIIQKPTTTQYRIETVPKRSTPPCIYCKRTNHRSVECRTVPESSRMGFLIRNHLCLNRGKPNHNTTDCRSPGCGSKHHSSLCRTNATQNTARFQRNQERAGPQSGQTSNQTQQRIQNGPSNRQGNRGQLQNTARPVSQNVVTRENEERRTESHSEDESNVYHVES</sequence>
<accession>A0A0C2GR62</accession>
<evidence type="ECO:0008006" key="4">
    <source>
        <dbReference type="Google" id="ProtNLM"/>
    </source>
</evidence>
<gene>
    <name evidence="2" type="ORF">ANCDUO_08125</name>
</gene>
<proteinExistence type="predicted"/>
<reference evidence="2 3" key="1">
    <citation type="submission" date="2013-12" db="EMBL/GenBank/DDBJ databases">
        <title>Draft genome of the parsitic nematode Ancylostoma duodenale.</title>
        <authorList>
            <person name="Mitreva M."/>
        </authorList>
    </citation>
    <scope>NUCLEOTIDE SEQUENCE [LARGE SCALE GENOMIC DNA]</scope>
    <source>
        <strain evidence="2 3">Zhejiang</strain>
    </source>
</reference>
<dbReference type="AlphaFoldDB" id="A0A0C2GR62"/>
<organism evidence="2 3">
    <name type="scientific">Ancylostoma duodenale</name>
    <dbReference type="NCBI Taxonomy" id="51022"/>
    <lineage>
        <taxon>Eukaryota</taxon>
        <taxon>Metazoa</taxon>
        <taxon>Ecdysozoa</taxon>
        <taxon>Nematoda</taxon>
        <taxon>Chromadorea</taxon>
        <taxon>Rhabditida</taxon>
        <taxon>Rhabditina</taxon>
        <taxon>Rhabditomorpha</taxon>
        <taxon>Strongyloidea</taxon>
        <taxon>Ancylostomatidae</taxon>
        <taxon>Ancylostomatinae</taxon>
        <taxon>Ancylostoma</taxon>
    </lineage>
</organism>
<dbReference type="EMBL" id="KN729980">
    <property type="protein sequence ID" value="KIH61599.1"/>
    <property type="molecule type" value="Genomic_DNA"/>
</dbReference>